<protein>
    <submittedName>
        <fullName evidence="1">Uncharacterized protein</fullName>
    </submittedName>
</protein>
<proteinExistence type="predicted"/>
<evidence type="ECO:0000313" key="1">
    <source>
        <dbReference type="EMBL" id="RIV20560.1"/>
    </source>
</evidence>
<evidence type="ECO:0000313" key="2">
    <source>
        <dbReference type="Proteomes" id="UP000283523"/>
    </source>
</evidence>
<dbReference type="AlphaFoldDB" id="A0A418M4A0"/>
<sequence>MLASFSADDLISTDHQALSKAERWQLIDQIDARIDRFQTLEKMSFPGSLTEAEARKTLQALRLKRFTVWNSFYPKFNTLIRIGCHAN</sequence>
<reference evidence="1 2" key="1">
    <citation type="submission" date="2018-08" db="EMBL/GenBank/DDBJ databases">
        <title>Fibrisoma montanum sp. nov., isolated from Danxia mountain soil.</title>
        <authorList>
            <person name="Huang Y."/>
        </authorList>
    </citation>
    <scope>NUCLEOTIDE SEQUENCE [LARGE SCALE GENOMIC DNA]</scope>
    <source>
        <strain evidence="1 2">HYT19</strain>
    </source>
</reference>
<organism evidence="1 2">
    <name type="scientific">Fibrisoma montanum</name>
    <dbReference type="NCBI Taxonomy" id="2305895"/>
    <lineage>
        <taxon>Bacteria</taxon>
        <taxon>Pseudomonadati</taxon>
        <taxon>Bacteroidota</taxon>
        <taxon>Cytophagia</taxon>
        <taxon>Cytophagales</taxon>
        <taxon>Spirosomataceae</taxon>
        <taxon>Fibrisoma</taxon>
    </lineage>
</organism>
<dbReference type="EMBL" id="QXED01000006">
    <property type="protein sequence ID" value="RIV20560.1"/>
    <property type="molecule type" value="Genomic_DNA"/>
</dbReference>
<gene>
    <name evidence="1" type="ORF">DYU11_21180</name>
</gene>
<keyword evidence="2" id="KW-1185">Reference proteome</keyword>
<accession>A0A418M4A0</accession>
<comment type="caution">
    <text evidence="1">The sequence shown here is derived from an EMBL/GenBank/DDBJ whole genome shotgun (WGS) entry which is preliminary data.</text>
</comment>
<dbReference type="Proteomes" id="UP000283523">
    <property type="component" value="Unassembled WGS sequence"/>
</dbReference>
<name>A0A418M4A0_9BACT</name>